<reference evidence="1 2" key="1">
    <citation type="journal article" date="2019" name="Sci. Rep.">
        <title>Orb-weaving spider Araneus ventricosus genome elucidates the spidroin gene catalogue.</title>
        <authorList>
            <person name="Kono N."/>
            <person name="Nakamura H."/>
            <person name="Ohtoshi R."/>
            <person name="Moran D.A.P."/>
            <person name="Shinohara A."/>
            <person name="Yoshida Y."/>
            <person name="Fujiwara M."/>
            <person name="Mori M."/>
            <person name="Tomita M."/>
            <person name="Arakawa K."/>
        </authorList>
    </citation>
    <scope>NUCLEOTIDE SEQUENCE [LARGE SCALE GENOMIC DNA]</scope>
</reference>
<dbReference type="Proteomes" id="UP000499080">
    <property type="component" value="Unassembled WGS sequence"/>
</dbReference>
<dbReference type="EMBL" id="BGPR01010020">
    <property type="protein sequence ID" value="GBN43796.1"/>
    <property type="molecule type" value="Genomic_DNA"/>
</dbReference>
<name>A0A4Y2P174_ARAVE</name>
<accession>A0A4Y2P174</accession>
<evidence type="ECO:0000313" key="2">
    <source>
        <dbReference type="Proteomes" id="UP000499080"/>
    </source>
</evidence>
<protein>
    <submittedName>
        <fullName evidence="1">Uncharacterized protein</fullName>
    </submittedName>
</protein>
<gene>
    <name evidence="1" type="ORF">AVEN_164864_1</name>
</gene>
<keyword evidence="2" id="KW-1185">Reference proteome</keyword>
<comment type="caution">
    <text evidence="1">The sequence shown here is derived from an EMBL/GenBank/DDBJ whole genome shotgun (WGS) entry which is preliminary data.</text>
</comment>
<evidence type="ECO:0000313" key="1">
    <source>
        <dbReference type="EMBL" id="GBN43796.1"/>
    </source>
</evidence>
<proteinExistence type="predicted"/>
<organism evidence="1 2">
    <name type="scientific">Araneus ventricosus</name>
    <name type="common">Orbweaver spider</name>
    <name type="synonym">Epeira ventricosa</name>
    <dbReference type="NCBI Taxonomy" id="182803"/>
    <lineage>
        <taxon>Eukaryota</taxon>
        <taxon>Metazoa</taxon>
        <taxon>Ecdysozoa</taxon>
        <taxon>Arthropoda</taxon>
        <taxon>Chelicerata</taxon>
        <taxon>Arachnida</taxon>
        <taxon>Araneae</taxon>
        <taxon>Araneomorphae</taxon>
        <taxon>Entelegynae</taxon>
        <taxon>Araneoidea</taxon>
        <taxon>Araneidae</taxon>
        <taxon>Araneus</taxon>
    </lineage>
</organism>
<dbReference type="AlphaFoldDB" id="A0A4Y2P174"/>
<sequence>MGTSGLLDNPALPAPLKGCGAQLGLAGPSGLRSGLTPLASFTRLFVACSENLNKRGVIQNCSQLGSASPKAAPEGSHMFELQAPIRTSVRIFKMPGFTPLSAGREKLRKK</sequence>